<dbReference type="EC" id="2.7.1.172" evidence="1"/>
<protein>
    <recommendedName>
        <fullName evidence="1">protein-ribulosamine 3-kinase</fullName>
        <ecNumber evidence="1">2.7.1.172</ecNumber>
    </recommendedName>
</protein>
<gene>
    <name evidence="3" type="ORF">L207DRAFT_491520</name>
</gene>
<dbReference type="Gene3D" id="3.90.1200.10">
    <property type="match status" value="1"/>
</dbReference>
<dbReference type="AlphaFoldDB" id="A0A2J6RHE2"/>
<evidence type="ECO:0000256" key="1">
    <source>
        <dbReference type="ARBA" id="ARBA00011961"/>
    </source>
</evidence>
<accession>A0A2J6RHE2</accession>
<reference evidence="3 4" key="1">
    <citation type="submission" date="2016-04" db="EMBL/GenBank/DDBJ databases">
        <title>A degradative enzymes factory behind the ericoid mycorrhizal symbiosis.</title>
        <authorList>
            <consortium name="DOE Joint Genome Institute"/>
            <person name="Martino E."/>
            <person name="Morin E."/>
            <person name="Grelet G."/>
            <person name="Kuo A."/>
            <person name="Kohler A."/>
            <person name="Daghino S."/>
            <person name="Barry K."/>
            <person name="Choi C."/>
            <person name="Cichocki N."/>
            <person name="Clum A."/>
            <person name="Copeland A."/>
            <person name="Hainaut M."/>
            <person name="Haridas S."/>
            <person name="Labutti K."/>
            <person name="Lindquist E."/>
            <person name="Lipzen A."/>
            <person name="Khouja H.-R."/>
            <person name="Murat C."/>
            <person name="Ohm R."/>
            <person name="Olson A."/>
            <person name="Spatafora J."/>
            <person name="Veneault-Fourrey C."/>
            <person name="Henrissat B."/>
            <person name="Grigoriev I."/>
            <person name="Martin F."/>
            <person name="Perotto S."/>
        </authorList>
    </citation>
    <scope>NUCLEOTIDE SEQUENCE [LARGE SCALE GENOMIC DNA]</scope>
    <source>
        <strain evidence="3 4">F</strain>
    </source>
</reference>
<dbReference type="SUPFAM" id="SSF56112">
    <property type="entry name" value="Protein kinase-like (PK-like)"/>
    <property type="match status" value="1"/>
</dbReference>
<dbReference type="PANTHER" id="PTHR12149:SF8">
    <property type="entry name" value="PROTEIN-RIBULOSAMINE 3-KINASE"/>
    <property type="match status" value="1"/>
</dbReference>
<name>A0A2J6RHE2_HYAVF</name>
<dbReference type="InterPro" id="IPR016477">
    <property type="entry name" value="Fructo-/Ketosamine-3-kinase"/>
</dbReference>
<proteinExistence type="predicted"/>
<dbReference type="GO" id="GO:0102193">
    <property type="term" value="F:protein-ribulosamine 3-kinase activity"/>
    <property type="evidence" value="ECO:0007669"/>
    <property type="project" value="UniProtKB-EC"/>
</dbReference>
<dbReference type="InterPro" id="IPR011009">
    <property type="entry name" value="Kinase-like_dom_sf"/>
</dbReference>
<dbReference type="OrthoDB" id="5772781at2759"/>
<keyword evidence="4" id="KW-1185">Reference proteome</keyword>
<evidence type="ECO:0000256" key="2">
    <source>
        <dbReference type="ARBA" id="ARBA00048655"/>
    </source>
</evidence>
<organism evidence="3 4">
    <name type="scientific">Hyaloscypha variabilis (strain UAMH 11265 / GT02V1 / F)</name>
    <name type="common">Meliniomyces variabilis</name>
    <dbReference type="NCBI Taxonomy" id="1149755"/>
    <lineage>
        <taxon>Eukaryota</taxon>
        <taxon>Fungi</taxon>
        <taxon>Dikarya</taxon>
        <taxon>Ascomycota</taxon>
        <taxon>Pezizomycotina</taxon>
        <taxon>Leotiomycetes</taxon>
        <taxon>Helotiales</taxon>
        <taxon>Hyaloscyphaceae</taxon>
        <taxon>Hyaloscypha</taxon>
        <taxon>Hyaloscypha variabilis</taxon>
    </lineage>
</organism>
<sequence>MADVEFGTEFPELNLLTLEEATIDGEAVEWVVVDENVIAKFPQGTHSITATSHGSSMWTQTARISTTLPDGTPKSYFLKVAAGALGLGMVEGEYESIAAIHAVKPGFCPKPQAWGTFKSNPDLHFLLTDFVEMEQEIPEKDAFTTMLADFHLSSIAMSPNGKFGFHCTTYNGNLAQDNTWTDTWEEYYKNNIVRMLRLEEEARGPSEELKELSEQLLEKVIPRLLRPLETGPITLKPCLIHGDLWYGNTATKLDTGEPITFDSSAFWGHNEYEVRTMRPAGVQFGRKYLNAYHDKFRQSEPTEDAEDRLALYALRSRIHDSALYPMNAGFRNLVIEQMRLLVEKYPNGYEEPNTKT</sequence>
<dbReference type="PANTHER" id="PTHR12149">
    <property type="entry name" value="FRUCTOSAMINE 3 KINASE-RELATED PROTEIN"/>
    <property type="match status" value="1"/>
</dbReference>
<comment type="catalytic activity">
    <reaction evidence="2">
        <text>N(6)-D-ribulosyl-L-lysyl-[protein] + ATP = N(6)-(3-O-phospho-D-ribulosyl)-L-lysyl-[protein] + ADP + H(+)</text>
        <dbReference type="Rhea" id="RHEA:48432"/>
        <dbReference type="Rhea" id="RHEA-COMP:12103"/>
        <dbReference type="Rhea" id="RHEA-COMP:12104"/>
        <dbReference type="ChEBI" id="CHEBI:15378"/>
        <dbReference type="ChEBI" id="CHEBI:30616"/>
        <dbReference type="ChEBI" id="CHEBI:90418"/>
        <dbReference type="ChEBI" id="CHEBI:90420"/>
        <dbReference type="ChEBI" id="CHEBI:456216"/>
        <dbReference type="EC" id="2.7.1.172"/>
    </reaction>
    <physiologicalReaction direction="left-to-right" evidence="2">
        <dbReference type="Rhea" id="RHEA:48433"/>
    </physiologicalReaction>
</comment>
<dbReference type="Proteomes" id="UP000235786">
    <property type="component" value="Unassembled WGS sequence"/>
</dbReference>
<dbReference type="Pfam" id="PF03881">
    <property type="entry name" value="Fructosamin_kin"/>
    <property type="match status" value="1"/>
</dbReference>
<evidence type="ECO:0000313" key="4">
    <source>
        <dbReference type="Proteomes" id="UP000235786"/>
    </source>
</evidence>
<dbReference type="EMBL" id="KZ613948">
    <property type="protein sequence ID" value="PMD37922.1"/>
    <property type="molecule type" value="Genomic_DNA"/>
</dbReference>
<evidence type="ECO:0000313" key="3">
    <source>
        <dbReference type="EMBL" id="PMD37922.1"/>
    </source>
</evidence>